<feature type="transmembrane region" description="Helical" evidence="9">
    <location>
        <begin position="69"/>
        <end position="90"/>
    </location>
</feature>
<keyword evidence="5 8" id="KW-0133">Cell shape</keyword>
<evidence type="ECO:0000256" key="5">
    <source>
        <dbReference type="ARBA" id="ARBA00022960"/>
    </source>
</evidence>
<dbReference type="GO" id="GO:0005886">
    <property type="term" value="C:plasma membrane"/>
    <property type="evidence" value="ECO:0007669"/>
    <property type="project" value="UniProtKB-SubCell"/>
</dbReference>
<keyword evidence="11" id="KW-1185">Reference proteome</keyword>
<keyword evidence="4 9" id="KW-0812">Transmembrane</keyword>
<keyword evidence="6 9" id="KW-1133">Transmembrane helix</keyword>
<dbReference type="AlphaFoldDB" id="A1WVS1"/>
<feature type="transmembrane region" description="Helical" evidence="9">
    <location>
        <begin position="102"/>
        <end position="122"/>
    </location>
</feature>
<reference evidence="11" key="1">
    <citation type="submission" date="2006-12" db="EMBL/GenBank/DDBJ databases">
        <title>Complete sequence of Halorhodospira halophila SL1.</title>
        <authorList>
            <consortium name="US DOE Joint Genome Institute"/>
            <person name="Copeland A."/>
            <person name="Lucas S."/>
            <person name="Lapidus A."/>
            <person name="Barry K."/>
            <person name="Detter J.C."/>
            <person name="Glavina del Rio T."/>
            <person name="Hammon N."/>
            <person name="Israni S."/>
            <person name="Dalin E."/>
            <person name="Tice H."/>
            <person name="Pitluck S."/>
            <person name="Saunders E."/>
            <person name="Brettin T."/>
            <person name="Bruce D."/>
            <person name="Han C."/>
            <person name="Tapia R."/>
            <person name="Schmutz J."/>
            <person name="Larimer F."/>
            <person name="Land M."/>
            <person name="Hauser L."/>
            <person name="Kyrpides N."/>
            <person name="Mikhailova N."/>
            <person name="Hoff W."/>
            <person name="Richardson P."/>
        </authorList>
    </citation>
    <scope>NUCLEOTIDE SEQUENCE [LARGE SCALE GENOMIC DNA]</scope>
    <source>
        <strain evidence="11">DSM 244 / SL1</strain>
    </source>
</reference>
<evidence type="ECO:0000256" key="8">
    <source>
        <dbReference type="PIRNR" id="PIRNR018472"/>
    </source>
</evidence>
<dbReference type="PANTHER" id="PTHR37484">
    <property type="entry name" value="ROD SHAPE-DETERMINING PROTEIN MRED"/>
    <property type="match status" value="1"/>
</dbReference>
<comment type="subcellular location">
    <subcellularLocation>
        <location evidence="8">Cell inner membrane</location>
    </subcellularLocation>
    <subcellularLocation>
        <location evidence="1">Cell membrane</location>
        <topology evidence="1">Multi-pass membrane protein</topology>
    </subcellularLocation>
</comment>
<dbReference type="Proteomes" id="UP000000647">
    <property type="component" value="Chromosome"/>
</dbReference>
<dbReference type="InterPro" id="IPR026034">
    <property type="entry name" value="MreD_proteobac"/>
</dbReference>
<organism evidence="10 11">
    <name type="scientific">Halorhodospira halophila (strain DSM 244 / SL1)</name>
    <name type="common">Ectothiorhodospira halophila (strain DSM 244 / SL1)</name>
    <dbReference type="NCBI Taxonomy" id="349124"/>
    <lineage>
        <taxon>Bacteria</taxon>
        <taxon>Pseudomonadati</taxon>
        <taxon>Pseudomonadota</taxon>
        <taxon>Gammaproteobacteria</taxon>
        <taxon>Chromatiales</taxon>
        <taxon>Ectothiorhodospiraceae</taxon>
        <taxon>Halorhodospira</taxon>
    </lineage>
</organism>
<name>A1WVS1_HALHL</name>
<dbReference type="Pfam" id="PF04093">
    <property type="entry name" value="MreD"/>
    <property type="match status" value="1"/>
</dbReference>
<dbReference type="STRING" id="349124.Hhal_1007"/>
<dbReference type="GO" id="GO:0008360">
    <property type="term" value="P:regulation of cell shape"/>
    <property type="evidence" value="ECO:0007669"/>
    <property type="project" value="UniProtKB-UniRule"/>
</dbReference>
<feature type="transmembrane region" description="Helical" evidence="9">
    <location>
        <begin position="134"/>
        <end position="153"/>
    </location>
</feature>
<keyword evidence="3 8" id="KW-1003">Cell membrane</keyword>
<protein>
    <recommendedName>
        <fullName evidence="8">Rod shape-determining protein MreD</fullName>
    </recommendedName>
</protein>
<dbReference type="NCBIfam" id="TIGR03426">
    <property type="entry name" value="shape_MreD"/>
    <property type="match status" value="1"/>
</dbReference>
<keyword evidence="7 8" id="KW-0472">Membrane</keyword>
<dbReference type="InterPro" id="IPR007227">
    <property type="entry name" value="Cell_shape_determining_MreD"/>
</dbReference>
<feature type="transmembrane region" description="Helical" evidence="9">
    <location>
        <begin position="12"/>
        <end position="32"/>
    </location>
</feature>
<keyword evidence="8" id="KW-0997">Cell inner membrane</keyword>
<comment type="similarity">
    <text evidence="2 8">Belongs to the MreD family.</text>
</comment>
<feature type="transmembrane region" description="Helical" evidence="9">
    <location>
        <begin position="44"/>
        <end position="63"/>
    </location>
</feature>
<proteinExistence type="inferred from homology"/>
<evidence type="ECO:0000256" key="7">
    <source>
        <dbReference type="ARBA" id="ARBA00023136"/>
    </source>
</evidence>
<reference evidence="10 11" key="2">
    <citation type="journal article" date="2013" name="Stand. Genomic Sci.">
        <title>Complete genome sequence of Halorhodospira halophila SL1.</title>
        <authorList>
            <person name="Challacombe J.F."/>
            <person name="Majid S."/>
            <person name="Deole R."/>
            <person name="Brettin T.S."/>
            <person name="Bruce D."/>
            <person name="Delano S.F."/>
            <person name="Detter J.C."/>
            <person name="Gleasner C.D."/>
            <person name="Han C.S."/>
            <person name="Misra M."/>
            <person name="Reitenga K.G."/>
            <person name="Mikhailova N."/>
            <person name="Woyke T."/>
            <person name="Pitluck S."/>
            <person name="Nolan M."/>
            <person name="Land M.L."/>
            <person name="Saunders E."/>
            <person name="Tapia R."/>
            <person name="Lapidus A."/>
            <person name="Ivanova N."/>
            <person name="Hoff W.D."/>
        </authorList>
    </citation>
    <scope>NUCLEOTIDE SEQUENCE [LARGE SCALE GENOMIC DNA]</scope>
    <source>
        <strain evidence="11">DSM 244 / SL1</strain>
    </source>
</reference>
<dbReference type="HOGENOM" id="CLU_119315_0_0_6"/>
<accession>A1WVS1</accession>
<evidence type="ECO:0000313" key="11">
    <source>
        <dbReference type="Proteomes" id="UP000000647"/>
    </source>
</evidence>
<evidence type="ECO:0000256" key="3">
    <source>
        <dbReference type="ARBA" id="ARBA00022475"/>
    </source>
</evidence>
<dbReference type="KEGG" id="hha:Hhal_1007"/>
<comment type="function">
    <text evidence="8">Involved in formation of the rod shape of the cell. May also contribute to regulation of formation of penicillin-binding proteins.</text>
</comment>
<evidence type="ECO:0000256" key="6">
    <source>
        <dbReference type="ARBA" id="ARBA00022989"/>
    </source>
</evidence>
<evidence type="ECO:0000256" key="1">
    <source>
        <dbReference type="ARBA" id="ARBA00004651"/>
    </source>
</evidence>
<sequence>MTGHRPRNGGGIILLSFIIALMLTIVPMPGWAQEFRPEWTALILLYWGLALPERVGVGVGWLVGLFQDALLGTLLGQHALAFALIAFLALRLHQHLRLVPVWQQAVVVLGLLVVAQLVVFWINGIIGRPAPEWQAWAAILVGAAIWPLVFHIMRGVRRRFQVQ</sequence>
<evidence type="ECO:0000256" key="9">
    <source>
        <dbReference type="SAM" id="Phobius"/>
    </source>
</evidence>
<gene>
    <name evidence="10" type="ordered locus">Hhal_1007</name>
</gene>
<evidence type="ECO:0000256" key="2">
    <source>
        <dbReference type="ARBA" id="ARBA00007776"/>
    </source>
</evidence>
<dbReference type="RefSeq" id="WP_011813806.1">
    <property type="nucleotide sequence ID" value="NC_008789.1"/>
</dbReference>
<dbReference type="EMBL" id="CP000544">
    <property type="protein sequence ID" value="ABM61783.1"/>
    <property type="molecule type" value="Genomic_DNA"/>
</dbReference>
<evidence type="ECO:0000256" key="4">
    <source>
        <dbReference type="ARBA" id="ARBA00022692"/>
    </source>
</evidence>
<evidence type="ECO:0000313" key="10">
    <source>
        <dbReference type="EMBL" id="ABM61783.1"/>
    </source>
</evidence>
<dbReference type="PIRSF" id="PIRSF018472">
    <property type="entry name" value="MreD_proteobac"/>
    <property type="match status" value="1"/>
</dbReference>
<dbReference type="PANTHER" id="PTHR37484:SF1">
    <property type="entry name" value="ROD SHAPE-DETERMINING PROTEIN MRED"/>
    <property type="match status" value="1"/>
</dbReference>
<dbReference type="eggNOG" id="COG2891">
    <property type="taxonomic scope" value="Bacteria"/>
</dbReference>